<name>A0A2G8RHJ9_9RHOB</name>
<gene>
    <name evidence="1" type="ORF">P775_08495</name>
</gene>
<protein>
    <submittedName>
        <fullName evidence="1">Uncharacterized protein</fullName>
    </submittedName>
</protein>
<dbReference type="OrthoDB" id="8991911at2"/>
<organism evidence="1 2">
    <name type="scientific">Puniceibacterium antarcticum</name>
    <dbReference type="NCBI Taxonomy" id="1206336"/>
    <lineage>
        <taxon>Bacteria</taxon>
        <taxon>Pseudomonadati</taxon>
        <taxon>Pseudomonadota</taxon>
        <taxon>Alphaproteobacteria</taxon>
        <taxon>Rhodobacterales</taxon>
        <taxon>Paracoccaceae</taxon>
        <taxon>Puniceibacterium</taxon>
    </lineage>
</organism>
<evidence type="ECO:0000313" key="2">
    <source>
        <dbReference type="Proteomes" id="UP000231259"/>
    </source>
</evidence>
<dbReference type="RefSeq" id="WP_099910506.1">
    <property type="nucleotide sequence ID" value="NZ_AWWI01000060.1"/>
</dbReference>
<accession>A0A2G8RHJ9</accession>
<reference evidence="1 2" key="1">
    <citation type="submission" date="2013-09" db="EMBL/GenBank/DDBJ databases">
        <title>Genome sequencing of Phaeobacter antarcticus sp. nov. SM1211.</title>
        <authorList>
            <person name="Zhang X.-Y."/>
            <person name="Liu C."/>
            <person name="Chen X.-L."/>
            <person name="Xie B.-B."/>
            <person name="Qin Q.-L."/>
            <person name="Rong J.-C."/>
            <person name="Zhang Y.-Z."/>
        </authorList>
    </citation>
    <scope>NUCLEOTIDE SEQUENCE [LARGE SCALE GENOMIC DNA]</scope>
    <source>
        <strain evidence="1 2">SM1211</strain>
    </source>
</reference>
<keyword evidence="2" id="KW-1185">Reference proteome</keyword>
<dbReference type="AlphaFoldDB" id="A0A2G8RHJ9"/>
<sequence>MAFTGRKVAKKNEYTLLTDSDVVALSVQNLDYSGEIWLIAMPDTTPPTNTDRGIRLDPEVPFSETLADWWRDIDTGRVFAWCTRDISMFVSHA</sequence>
<dbReference type="EMBL" id="AWWI01000060">
    <property type="protein sequence ID" value="PIL20558.1"/>
    <property type="molecule type" value="Genomic_DNA"/>
</dbReference>
<comment type="caution">
    <text evidence="1">The sequence shown here is derived from an EMBL/GenBank/DDBJ whole genome shotgun (WGS) entry which is preliminary data.</text>
</comment>
<dbReference type="Proteomes" id="UP000231259">
    <property type="component" value="Unassembled WGS sequence"/>
</dbReference>
<evidence type="ECO:0000313" key="1">
    <source>
        <dbReference type="EMBL" id="PIL20558.1"/>
    </source>
</evidence>
<proteinExistence type="predicted"/>